<dbReference type="GO" id="GO:0005829">
    <property type="term" value="C:cytosol"/>
    <property type="evidence" value="ECO:0007669"/>
    <property type="project" value="TreeGrafter"/>
</dbReference>
<evidence type="ECO:0000256" key="4">
    <source>
        <dbReference type="HAMAP-Rule" id="MF_01930"/>
    </source>
</evidence>
<sequence length="218" mass="24205">MQNKRIVILVSGNGSNAQAIIEACQSNDIRGEVCAIISNRPTAFALQRAKKADIDAITIDHKAYDSRESFDHALQNKIDAYCPDIIVLAGFMRILTPGLVKHYHGKMLNIHPSLLPLYPGLNTHQRAIDNGDIKHGASIHFVTCELDGGPIIAQTEVSISPDDTSESLAKKVAQREWDIYPLVIAWYCSGRLRLEDDSVIFDDEKLSRNGLLHNEVTF</sequence>
<evidence type="ECO:0000313" key="6">
    <source>
        <dbReference type="EMBL" id="GLR69948.1"/>
    </source>
</evidence>
<protein>
    <recommendedName>
        <fullName evidence="4">Phosphoribosylglycinamide formyltransferase</fullName>
        <ecNumber evidence="4">2.1.2.2</ecNumber>
    </recommendedName>
    <alternativeName>
        <fullName evidence="4">5'-phosphoribosylglycinamide transformylase</fullName>
    </alternativeName>
    <alternativeName>
        <fullName evidence="4">GAR transformylase</fullName>
        <shortName evidence="4">GART</shortName>
    </alternativeName>
</protein>
<evidence type="ECO:0000256" key="1">
    <source>
        <dbReference type="ARBA" id="ARBA00005054"/>
    </source>
</evidence>
<dbReference type="RefSeq" id="WP_284216254.1">
    <property type="nucleotide sequence ID" value="NZ_BSOT01000005.1"/>
</dbReference>
<evidence type="ECO:0000313" key="7">
    <source>
        <dbReference type="Proteomes" id="UP001156601"/>
    </source>
</evidence>
<organism evidence="6 7">
    <name type="scientific">Agaribacter marinus</name>
    <dbReference type="NCBI Taxonomy" id="1431249"/>
    <lineage>
        <taxon>Bacteria</taxon>
        <taxon>Pseudomonadati</taxon>
        <taxon>Pseudomonadota</taxon>
        <taxon>Gammaproteobacteria</taxon>
        <taxon>Alteromonadales</taxon>
        <taxon>Alteromonadaceae</taxon>
        <taxon>Agaribacter</taxon>
    </lineage>
</organism>
<dbReference type="GO" id="GO:0004644">
    <property type="term" value="F:phosphoribosylglycinamide formyltransferase activity"/>
    <property type="evidence" value="ECO:0007669"/>
    <property type="project" value="UniProtKB-UniRule"/>
</dbReference>
<dbReference type="Gene3D" id="3.40.50.170">
    <property type="entry name" value="Formyl transferase, N-terminal domain"/>
    <property type="match status" value="1"/>
</dbReference>
<dbReference type="NCBIfam" id="TIGR00639">
    <property type="entry name" value="PurN"/>
    <property type="match status" value="1"/>
</dbReference>
<dbReference type="PANTHER" id="PTHR43369">
    <property type="entry name" value="PHOSPHORIBOSYLGLYCINAMIDE FORMYLTRANSFERASE"/>
    <property type="match status" value="1"/>
</dbReference>
<reference evidence="6" key="1">
    <citation type="journal article" date="2014" name="Int. J. Syst. Evol. Microbiol.">
        <title>Complete genome sequence of Corynebacterium casei LMG S-19264T (=DSM 44701T), isolated from a smear-ripened cheese.</title>
        <authorList>
            <consortium name="US DOE Joint Genome Institute (JGI-PGF)"/>
            <person name="Walter F."/>
            <person name="Albersmeier A."/>
            <person name="Kalinowski J."/>
            <person name="Ruckert C."/>
        </authorList>
    </citation>
    <scope>NUCLEOTIDE SEQUENCE</scope>
    <source>
        <strain evidence="6">NBRC 110023</strain>
    </source>
</reference>
<dbReference type="Proteomes" id="UP001156601">
    <property type="component" value="Unassembled WGS sequence"/>
</dbReference>
<dbReference type="AlphaFoldDB" id="A0AA37WHC4"/>
<dbReference type="InterPro" id="IPR036477">
    <property type="entry name" value="Formyl_transf_N_sf"/>
</dbReference>
<evidence type="ECO:0000259" key="5">
    <source>
        <dbReference type="Pfam" id="PF00551"/>
    </source>
</evidence>
<feature type="binding site" evidence="4">
    <location>
        <begin position="14"/>
        <end position="16"/>
    </location>
    <ligand>
        <name>N(1)-(5-phospho-beta-D-ribosyl)glycinamide</name>
        <dbReference type="ChEBI" id="CHEBI:143788"/>
    </ligand>
</feature>
<dbReference type="GO" id="GO:0006189">
    <property type="term" value="P:'de novo' IMP biosynthetic process"/>
    <property type="evidence" value="ECO:0007669"/>
    <property type="project" value="UniProtKB-UniRule"/>
</dbReference>
<dbReference type="Pfam" id="PF00551">
    <property type="entry name" value="Formyl_trans_N"/>
    <property type="match status" value="1"/>
</dbReference>
<feature type="binding site" evidence="4">
    <location>
        <position position="67"/>
    </location>
    <ligand>
        <name>(6R)-10-formyltetrahydrofolate</name>
        <dbReference type="ChEBI" id="CHEBI:195366"/>
    </ligand>
</feature>
<comment type="function">
    <text evidence="4">Catalyzes the transfer of a formyl group from 10-formyltetrahydrofolate to 5-phospho-ribosyl-glycinamide (GAR), producing 5-phospho-ribosyl-N-formylglycinamide (FGAR) and tetrahydrofolate.</text>
</comment>
<dbReference type="PANTHER" id="PTHR43369:SF2">
    <property type="entry name" value="PHOSPHORIBOSYLGLYCINAMIDE FORMYLTRANSFERASE"/>
    <property type="match status" value="1"/>
</dbReference>
<comment type="similarity">
    <text evidence="4">Belongs to the GART family.</text>
</comment>
<gene>
    <name evidence="4 6" type="primary">purN</name>
    <name evidence="6" type="ORF">GCM10007852_08560</name>
</gene>
<keyword evidence="2 4" id="KW-0808">Transferase</keyword>
<dbReference type="InterPro" id="IPR002376">
    <property type="entry name" value="Formyl_transf_N"/>
</dbReference>
<keyword evidence="3 4" id="KW-0658">Purine biosynthesis</keyword>
<dbReference type="CDD" id="cd08645">
    <property type="entry name" value="FMT_core_GART"/>
    <property type="match status" value="1"/>
</dbReference>
<dbReference type="SUPFAM" id="SSF53328">
    <property type="entry name" value="Formyltransferase"/>
    <property type="match status" value="1"/>
</dbReference>
<name>A0AA37WHC4_9ALTE</name>
<feature type="domain" description="Formyl transferase N-terminal" evidence="5">
    <location>
        <begin position="4"/>
        <end position="184"/>
    </location>
</feature>
<keyword evidence="7" id="KW-1185">Reference proteome</keyword>
<dbReference type="HAMAP" id="MF_01930">
    <property type="entry name" value="PurN"/>
    <property type="match status" value="1"/>
</dbReference>
<dbReference type="InterPro" id="IPR004607">
    <property type="entry name" value="GART"/>
</dbReference>
<feature type="active site" description="Proton donor" evidence="4">
    <location>
        <position position="111"/>
    </location>
</feature>
<feature type="site" description="Raises pKa of active site His" evidence="4">
    <location>
        <position position="147"/>
    </location>
</feature>
<feature type="binding site" evidence="4">
    <location>
        <begin position="92"/>
        <end position="95"/>
    </location>
    <ligand>
        <name>(6R)-10-formyltetrahydrofolate</name>
        <dbReference type="ChEBI" id="CHEBI:195366"/>
    </ligand>
</feature>
<evidence type="ECO:0000256" key="2">
    <source>
        <dbReference type="ARBA" id="ARBA00022679"/>
    </source>
</evidence>
<reference evidence="6" key="2">
    <citation type="submission" date="2023-01" db="EMBL/GenBank/DDBJ databases">
        <title>Draft genome sequence of Agaribacter marinus strain NBRC 110023.</title>
        <authorList>
            <person name="Sun Q."/>
            <person name="Mori K."/>
        </authorList>
    </citation>
    <scope>NUCLEOTIDE SEQUENCE</scope>
    <source>
        <strain evidence="6">NBRC 110023</strain>
    </source>
</reference>
<comment type="pathway">
    <text evidence="1 4">Purine metabolism; IMP biosynthesis via de novo pathway; N(2)-formyl-N(1)-(5-phospho-D-ribosyl)glycinamide from N(1)-(5-phospho-D-ribosyl)glycinamide (10-formyl THF route): step 1/1.</text>
</comment>
<dbReference type="EMBL" id="BSOT01000005">
    <property type="protein sequence ID" value="GLR69948.1"/>
    <property type="molecule type" value="Genomic_DNA"/>
</dbReference>
<comment type="catalytic activity">
    <reaction evidence="4">
        <text>N(1)-(5-phospho-beta-D-ribosyl)glycinamide + (6R)-10-formyltetrahydrofolate = N(2)-formyl-N(1)-(5-phospho-beta-D-ribosyl)glycinamide + (6S)-5,6,7,8-tetrahydrofolate + H(+)</text>
        <dbReference type="Rhea" id="RHEA:15053"/>
        <dbReference type="ChEBI" id="CHEBI:15378"/>
        <dbReference type="ChEBI" id="CHEBI:57453"/>
        <dbReference type="ChEBI" id="CHEBI:143788"/>
        <dbReference type="ChEBI" id="CHEBI:147286"/>
        <dbReference type="ChEBI" id="CHEBI:195366"/>
        <dbReference type="EC" id="2.1.2.2"/>
    </reaction>
</comment>
<evidence type="ECO:0000256" key="3">
    <source>
        <dbReference type="ARBA" id="ARBA00022755"/>
    </source>
</evidence>
<accession>A0AA37WHC4</accession>
<dbReference type="EC" id="2.1.2.2" evidence="4"/>
<comment type="caution">
    <text evidence="6">The sequence shown here is derived from an EMBL/GenBank/DDBJ whole genome shotgun (WGS) entry which is preliminary data.</text>
</comment>
<feature type="binding site" evidence="4">
    <location>
        <position position="109"/>
    </location>
    <ligand>
        <name>(6R)-10-formyltetrahydrofolate</name>
        <dbReference type="ChEBI" id="CHEBI:195366"/>
    </ligand>
</feature>
<proteinExistence type="inferred from homology"/>